<dbReference type="Pfam" id="PF02615">
    <property type="entry name" value="Ldh_2"/>
    <property type="match status" value="1"/>
</dbReference>
<dbReference type="GO" id="GO:0016491">
    <property type="term" value="F:oxidoreductase activity"/>
    <property type="evidence" value="ECO:0007669"/>
    <property type="project" value="UniProtKB-KW"/>
</dbReference>
<dbReference type="InterPro" id="IPR043143">
    <property type="entry name" value="Mal/L-sulf/L-lact_DH-like_NADP"/>
</dbReference>
<dbReference type="InterPro" id="IPR036111">
    <property type="entry name" value="Mal/L-sulfo/L-lacto_DH-like_sf"/>
</dbReference>
<dbReference type="EMBL" id="JAQQAL010000011">
    <property type="protein sequence ID" value="MDC7226162.1"/>
    <property type="molecule type" value="Genomic_DNA"/>
</dbReference>
<evidence type="ECO:0000256" key="1">
    <source>
        <dbReference type="ARBA" id="ARBA00006056"/>
    </source>
</evidence>
<sequence length="350" mass="37361">MVFVKVSDVKKISAQILINKGVPEDDAIIIANSIIFAHQRGKGTHGLIRLAKYLKKIDDRLMSPAPEYKIVKDTPAVCLIDAEHGFGQVAASKGMMLGIEKAKKLGISLVGIKDSNNFGTAGFFAEMAVKENKIGIIMGNSGPAIAPWGGSKPLLGTNPIGYGLPGGSAGIPIIMDMATSVAARGKIRLAARNNETIPEGWALDLNGNPTTDPTAAILGSMIPIGGHKGAGLSLVVDILAGMLTGSAFGGDVKPLAATDGFSKYGNMIIVINPEFFLTRQEYTEKIDYLIKNLKECGESVYLPGEKSYLTAIENTEVFEIRQDLFDEVNGLAESLKINIKLTQKTREDSR</sequence>
<evidence type="ECO:0000313" key="3">
    <source>
        <dbReference type="EMBL" id="MDC7226162.1"/>
    </source>
</evidence>
<proteinExistence type="inferred from homology"/>
<accession>A0AAJ1IBF7</accession>
<dbReference type="AlphaFoldDB" id="A0AAJ1IBF7"/>
<dbReference type="Gene3D" id="1.10.1530.10">
    <property type="match status" value="1"/>
</dbReference>
<dbReference type="PANTHER" id="PTHR11091:SF0">
    <property type="entry name" value="MALATE DEHYDROGENASE"/>
    <property type="match status" value="1"/>
</dbReference>
<keyword evidence="2" id="KW-0560">Oxidoreductase</keyword>
<comment type="caution">
    <text evidence="3">The sequence shown here is derived from an EMBL/GenBank/DDBJ whole genome shotgun (WGS) entry which is preliminary data.</text>
</comment>
<name>A0AAJ1IBF7_9SPIO</name>
<dbReference type="PANTHER" id="PTHR11091">
    <property type="entry name" value="OXIDOREDUCTASE-RELATED"/>
    <property type="match status" value="1"/>
</dbReference>
<protein>
    <submittedName>
        <fullName evidence="3">Ldh family oxidoreductase</fullName>
    </submittedName>
</protein>
<reference evidence="3 4" key="1">
    <citation type="submission" date="2022-12" db="EMBL/GenBank/DDBJ databases">
        <title>Metagenome assembled genome from gulf of manar.</title>
        <authorList>
            <person name="Kohli P."/>
            <person name="Pk S."/>
            <person name="Venkata Ramana C."/>
            <person name="Sasikala C."/>
        </authorList>
    </citation>
    <scope>NUCLEOTIDE SEQUENCE [LARGE SCALE GENOMIC DNA]</scope>
    <source>
        <strain evidence="3">JB008</strain>
    </source>
</reference>
<dbReference type="Proteomes" id="UP001221217">
    <property type="component" value="Unassembled WGS sequence"/>
</dbReference>
<dbReference type="InterPro" id="IPR043144">
    <property type="entry name" value="Mal/L-sulf/L-lact_DH-like_ah"/>
</dbReference>
<dbReference type="Gene3D" id="3.30.1370.60">
    <property type="entry name" value="Hypothetical oxidoreductase yiak, domain 2"/>
    <property type="match status" value="1"/>
</dbReference>
<comment type="similarity">
    <text evidence="1">Belongs to the LDH2/MDH2 oxidoreductase family.</text>
</comment>
<evidence type="ECO:0000256" key="2">
    <source>
        <dbReference type="ARBA" id="ARBA00023002"/>
    </source>
</evidence>
<dbReference type="SUPFAM" id="SSF89733">
    <property type="entry name" value="L-sulfolactate dehydrogenase-like"/>
    <property type="match status" value="1"/>
</dbReference>
<evidence type="ECO:0000313" key="4">
    <source>
        <dbReference type="Proteomes" id="UP001221217"/>
    </source>
</evidence>
<organism evidence="3 4">
    <name type="scientific">Candidatus Thalassospirochaeta sargassi</name>
    <dbReference type="NCBI Taxonomy" id="3119039"/>
    <lineage>
        <taxon>Bacteria</taxon>
        <taxon>Pseudomonadati</taxon>
        <taxon>Spirochaetota</taxon>
        <taxon>Spirochaetia</taxon>
        <taxon>Spirochaetales</taxon>
        <taxon>Spirochaetaceae</taxon>
        <taxon>Candidatus Thalassospirochaeta</taxon>
    </lineage>
</organism>
<gene>
    <name evidence="3" type="ORF">PQJ61_05315</name>
</gene>
<dbReference type="InterPro" id="IPR003767">
    <property type="entry name" value="Malate/L-lactate_DH-like"/>
</dbReference>